<evidence type="ECO:0000256" key="1">
    <source>
        <dbReference type="SAM" id="Coils"/>
    </source>
</evidence>
<proteinExistence type="predicted"/>
<dbReference type="EMBL" id="AWOR01000069">
    <property type="protein sequence ID" value="KGH26266.1"/>
    <property type="molecule type" value="Genomic_DNA"/>
</dbReference>
<evidence type="ECO:0000313" key="3">
    <source>
        <dbReference type="Proteomes" id="UP000029553"/>
    </source>
</evidence>
<dbReference type="AlphaFoldDB" id="A0A096F7D8"/>
<reference evidence="2 3" key="1">
    <citation type="submission" date="2013-09" db="EMBL/GenBank/DDBJ databases">
        <title>High correlation between genotypes and phenotypes of environmental bacteria Comamonas testosteroni strains.</title>
        <authorList>
            <person name="Liu L."/>
            <person name="Zhu W."/>
            <person name="Xia X."/>
            <person name="Xu B."/>
            <person name="Luo M."/>
            <person name="Wang G."/>
        </authorList>
    </citation>
    <scope>NUCLEOTIDE SEQUENCE [LARGE SCALE GENOMIC DNA]</scope>
    <source>
        <strain evidence="2 3">JL40</strain>
    </source>
</reference>
<organism evidence="2 3">
    <name type="scientific">Comamonas testosteroni</name>
    <name type="common">Pseudomonas testosteroni</name>
    <dbReference type="NCBI Taxonomy" id="285"/>
    <lineage>
        <taxon>Bacteria</taxon>
        <taxon>Pseudomonadati</taxon>
        <taxon>Pseudomonadota</taxon>
        <taxon>Betaproteobacteria</taxon>
        <taxon>Burkholderiales</taxon>
        <taxon>Comamonadaceae</taxon>
        <taxon>Comamonas</taxon>
    </lineage>
</organism>
<keyword evidence="1" id="KW-0175">Coiled coil</keyword>
<evidence type="ECO:0000313" key="2">
    <source>
        <dbReference type="EMBL" id="KGH26266.1"/>
    </source>
</evidence>
<name>A0A096F7D8_COMTE</name>
<comment type="caution">
    <text evidence="2">The sequence shown here is derived from an EMBL/GenBank/DDBJ whole genome shotgun (WGS) entry which is preliminary data.</text>
</comment>
<gene>
    <name evidence="2" type="ORF">P353_22310</name>
</gene>
<accession>A0A096F7D8</accession>
<feature type="coiled-coil region" evidence="1">
    <location>
        <begin position="58"/>
        <end position="85"/>
    </location>
</feature>
<dbReference type="Proteomes" id="UP000029553">
    <property type="component" value="Unassembled WGS sequence"/>
</dbReference>
<sequence>MKPQCIAAVSQAAGRKLTPSEIQGIEDRLSAAMRRLARDDPQGWMAKPYDQQVLEGSQLAMQEMQAEARRKLQNAKRQIVATAATEQRVKDLQTNLSSGRSNALVEDINNTNLYADGIKRQAMSQLMDLVEATASRQDASLGRRALMFLFDAQNPQMTSDLIAEIFAKGQGNTGNQLAQAGAKAWLGTIENLRQRFNAAGGDVGRLDYGYMPQAHDSARVRAAGMDEWAGKTLPLLDRSRYLRADGSRMNDGEVLDFLRSAWGTISTDGLNKLVPGQFQGSGARANNRADSRQIHFADGQAYLSYNEQFGMGTMYDAMRGHVGGMARDIGLVERYGPNPNAQFKLQNDLAKQADGGLKRVAGNFPQAYWDIVTGVTGSPESARLAQVSQDIRNIQTAGKLAGAVISSITDLGTIITTTGYNKLPYWDLLRNTARAGSAEAKEFANTHGMIAESMMSDLNRFAGENIRHNWSGALANSTMKLSFMNWWTDTLRRGFSMTMMQGLGRLSETRWGDLTEWDRSHLGRKGITEADWDVVNQAQLTDYRGAKMLTPESIAAGGNPRANEVTGKILGFITDESEYAVMNPDLATKAIQTWGGKQSGTGLGELARLVMQFKSFPIAMITRHWRRMLEGDRGLDGAPLAANRLAYASGMALTSVALGAIAFQTKQIIAGKDPVDMTKPKFWTRAAAQGGGLGFVGDILLGDTTEDRSPLDTTGRALLGPSFGSLSELVELTKGNYDEWAADKETHVGAEALRFARSHLPYVNLWYARAAMDHAFMQDVQENLSPGYMGRIRQKAYKDWEQGFWWEPGETAPSRAPNFEAIGGR</sequence>
<protein>
    <submittedName>
        <fullName evidence="2">Uncharacterized protein</fullName>
    </submittedName>
</protein>